<dbReference type="GO" id="GO:0003677">
    <property type="term" value="F:DNA binding"/>
    <property type="evidence" value="ECO:0007669"/>
    <property type="project" value="UniProtKB-KW"/>
</dbReference>
<dbReference type="PROSITE" id="PS50995">
    <property type="entry name" value="HTH_MARR_2"/>
    <property type="match status" value="1"/>
</dbReference>
<dbReference type="RefSeq" id="WP_069363622.1">
    <property type="nucleotide sequence ID" value="NZ_CP012502.1"/>
</dbReference>
<dbReference type="Gene3D" id="1.10.10.10">
    <property type="entry name" value="Winged helix-like DNA-binding domain superfamily/Winged helix DNA-binding domain"/>
    <property type="match status" value="1"/>
</dbReference>
<dbReference type="PANTHER" id="PTHR33164:SF43">
    <property type="entry name" value="HTH-TYPE TRANSCRIPTIONAL REPRESSOR YETL"/>
    <property type="match status" value="1"/>
</dbReference>
<dbReference type="SUPFAM" id="SSF46785">
    <property type="entry name" value="Winged helix' DNA-binding domain"/>
    <property type="match status" value="1"/>
</dbReference>
<organism evidence="3 4">
    <name type="scientific">Salisediminibacterium beveridgei</name>
    <dbReference type="NCBI Taxonomy" id="632773"/>
    <lineage>
        <taxon>Bacteria</taxon>
        <taxon>Bacillati</taxon>
        <taxon>Bacillota</taxon>
        <taxon>Bacilli</taxon>
        <taxon>Bacillales</taxon>
        <taxon>Bacillaceae</taxon>
        <taxon>Salisediminibacterium</taxon>
    </lineage>
</organism>
<dbReference type="SMART" id="SM00347">
    <property type="entry name" value="HTH_MARR"/>
    <property type="match status" value="1"/>
</dbReference>
<dbReference type="STRING" id="632773.BBEV_0050"/>
<dbReference type="AlphaFoldDB" id="A0A1D7QR29"/>
<dbReference type="InterPro" id="IPR000835">
    <property type="entry name" value="HTH_MarR-typ"/>
</dbReference>
<proteinExistence type="predicted"/>
<dbReference type="InterPro" id="IPR036388">
    <property type="entry name" value="WH-like_DNA-bd_sf"/>
</dbReference>
<dbReference type="GO" id="GO:0006950">
    <property type="term" value="P:response to stress"/>
    <property type="evidence" value="ECO:0007669"/>
    <property type="project" value="TreeGrafter"/>
</dbReference>
<accession>A0A1D7QR29</accession>
<name>A0A1D7QR29_9BACI</name>
<keyword evidence="4" id="KW-1185">Reference proteome</keyword>
<dbReference type="KEGG" id="bbev:BBEV_0050"/>
<reference evidence="3 4" key="1">
    <citation type="submission" date="2015-08" db="EMBL/GenBank/DDBJ databases">
        <title>The complete genome sequence of Bacillus beveridgei MLTeJB.</title>
        <authorList>
            <person name="Hanson T.E."/>
            <person name="Mesa C."/>
            <person name="Basesman S.M."/>
            <person name="Oremland R.S."/>
        </authorList>
    </citation>
    <scope>NUCLEOTIDE SEQUENCE [LARGE SCALE GENOMIC DNA]</scope>
    <source>
        <strain evidence="3 4">MLTeJB</strain>
    </source>
</reference>
<evidence type="ECO:0000313" key="3">
    <source>
        <dbReference type="EMBL" id="AOM81446.1"/>
    </source>
</evidence>
<keyword evidence="1" id="KW-0238">DNA-binding</keyword>
<dbReference type="Pfam" id="PF01047">
    <property type="entry name" value="MarR"/>
    <property type="match status" value="1"/>
</dbReference>
<dbReference type="EMBL" id="CP012502">
    <property type="protein sequence ID" value="AOM81446.1"/>
    <property type="molecule type" value="Genomic_DNA"/>
</dbReference>
<gene>
    <name evidence="3" type="ORF">BBEV_0050</name>
</gene>
<dbReference type="InterPro" id="IPR039422">
    <property type="entry name" value="MarR/SlyA-like"/>
</dbReference>
<evidence type="ECO:0000259" key="2">
    <source>
        <dbReference type="PROSITE" id="PS50995"/>
    </source>
</evidence>
<feature type="domain" description="HTH marR-type" evidence="2">
    <location>
        <begin position="12"/>
        <end position="147"/>
    </location>
</feature>
<sequence>MTHKPPYVKHDADALVNQLLTVMPYLPKKLFGDTPLVEAADLHPTHFHILHMLEYDGALKMRDIAGKLSIKKSNLTPLVRKLLDKGLVKRLQDEADKRIVYIQLTDSGKHFLSDQKMHLESVLAHRLSPLGNDDRKALSEAMDRLCRILDKLPD</sequence>
<protein>
    <submittedName>
        <fullName evidence="3">Transcriptional regulator, MarR family</fullName>
    </submittedName>
</protein>
<evidence type="ECO:0000256" key="1">
    <source>
        <dbReference type="ARBA" id="ARBA00023125"/>
    </source>
</evidence>
<dbReference type="PANTHER" id="PTHR33164">
    <property type="entry name" value="TRANSCRIPTIONAL REGULATOR, MARR FAMILY"/>
    <property type="match status" value="1"/>
</dbReference>
<dbReference type="PRINTS" id="PR00598">
    <property type="entry name" value="HTHMARR"/>
</dbReference>
<dbReference type="GO" id="GO:0003700">
    <property type="term" value="F:DNA-binding transcription factor activity"/>
    <property type="evidence" value="ECO:0007669"/>
    <property type="project" value="InterPro"/>
</dbReference>
<evidence type="ECO:0000313" key="4">
    <source>
        <dbReference type="Proteomes" id="UP000094463"/>
    </source>
</evidence>
<dbReference type="InterPro" id="IPR036390">
    <property type="entry name" value="WH_DNA-bd_sf"/>
</dbReference>
<dbReference type="Proteomes" id="UP000094463">
    <property type="component" value="Chromosome"/>
</dbReference>